<dbReference type="CDD" id="cd20628">
    <property type="entry name" value="CYP4"/>
    <property type="match status" value="1"/>
</dbReference>
<dbReference type="GO" id="GO:0020037">
    <property type="term" value="F:heme binding"/>
    <property type="evidence" value="ECO:0007669"/>
    <property type="project" value="InterPro"/>
</dbReference>
<dbReference type="PRINTS" id="PR00465">
    <property type="entry name" value="EP450IV"/>
</dbReference>
<gene>
    <name evidence="13" type="ORF">AMK59_6908</name>
</gene>
<comment type="subcellular location">
    <subcellularLocation>
        <location evidence="4">Endoplasmic reticulum membrane</location>
        <topology evidence="4">Peripheral membrane protein</topology>
    </subcellularLocation>
    <subcellularLocation>
        <location evidence="3">Microsome membrane</location>
        <topology evidence="3">Peripheral membrane protein</topology>
    </subcellularLocation>
</comment>
<dbReference type="AlphaFoldDB" id="A0A0T6AVK3"/>
<dbReference type="PANTHER" id="PTHR24291:SF187">
    <property type="entry name" value="CYTOCHROME P450 4AE1-RELATED"/>
    <property type="match status" value="1"/>
</dbReference>
<keyword evidence="8 12" id="KW-0560">Oxidoreductase</keyword>
<keyword evidence="14" id="KW-1185">Reference proteome</keyword>
<evidence type="ECO:0000256" key="10">
    <source>
        <dbReference type="ARBA" id="ARBA00023033"/>
    </source>
</evidence>
<evidence type="ECO:0000256" key="9">
    <source>
        <dbReference type="ARBA" id="ARBA00023004"/>
    </source>
</evidence>
<protein>
    <submittedName>
        <fullName evidence="13">Cytochrome P450</fullName>
    </submittedName>
</protein>
<evidence type="ECO:0000256" key="12">
    <source>
        <dbReference type="RuleBase" id="RU000461"/>
    </source>
</evidence>
<evidence type="ECO:0000256" key="1">
    <source>
        <dbReference type="ARBA" id="ARBA00001971"/>
    </source>
</evidence>
<evidence type="ECO:0000313" key="14">
    <source>
        <dbReference type="Proteomes" id="UP000051574"/>
    </source>
</evidence>
<evidence type="ECO:0000256" key="5">
    <source>
        <dbReference type="ARBA" id="ARBA00010617"/>
    </source>
</evidence>
<evidence type="ECO:0000256" key="8">
    <source>
        <dbReference type="ARBA" id="ARBA00023002"/>
    </source>
</evidence>
<comment type="function">
    <text evidence="2">May be involved in the metabolism of insect hormones and in the breakdown of synthetic insecticides.</text>
</comment>
<dbReference type="Gene3D" id="1.10.630.10">
    <property type="entry name" value="Cytochrome P450"/>
    <property type="match status" value="1"/>
</dbReference>
<evidence type="ECO:0000256" key="6">
    <source>
        <dbReference type="ARBA" id="ARBA00022617"/>
    </source>
</evidence>
<dbReference type="PRINTS" id="PR00385">
    <property type="entry name" value="P450"/>
</dbReference>
<dbReference type="InterPro" id="IPR001128">
    <property type="entry name" value="Cyt_P450"/>
</dbReference>
<comment type="caution">
    <text evidence="13">The sequence shown here is derived from an EMBL/GenBank/DDBJ whole genome shotgun (WGS) entry which is preliminary data.</text>
</comment>
<evidence type="ECO:0000256" key="4">
    <source>
        <dbReference type="ARBA" id="ARBA00004406"/>
    </source>
</evidence>
<dbReference type="InterPro" id="IPR002403">
    <property type="entry name" value="Cyt_P450_E_grp-IV"/>
</dbReference>
<dbReference type="SUPFAM" id="SSF48264">
    <property type="entry name" value="Cytochrome P450"/>
    <property type="match status" value="1"/>
</dbReference>
<evidence type="ECO:0000256" key="7">
    <source>
        <dbReference type="ARBA" id="ARBA00022723"/>
    </source>
</evidence>
<evidence type="ECO:0000256" key="2">
    <source>
        <dbReference type="ARBA" id="ARBA00003690"/>
    </source>
</evidence>
<feature type="binding site" description="axial binding residue" evidence="11">
    <location>
        <position position="442"/>
    </location>
    <ligand>
        <name>heme</name>
        <dbReference type="ChEBI" id="CHEBI:30413"/>
    </ligand>
    <ligandPart>
        <name>Fe</name>
        <dbReference type="ChEBI" id="CHEBI:18248"/>
    </ligandPart>
</feature>
<dbReference type="InterPro" id="IPR017972">
    <property type="entry name" value="Cyt_P450_CS"/>
</dbReference>
<keyword evidence="7 11" id="KW-0479">Metal-binding</keyword>
<dbReference type="GO" id="GO:0005789">
    <property type="term" value="C:endoplasmic reticulum membrane"/>
    <property type="evidence" value="ECO:0007669"/>
    <property type="project" value="UniProtKB-SubCell"/>
</dbReference>
<dbReference type="InterPro" id="IPR050196">
    <property type="entry name" value="Cytochrome_P450_Monoox"/>
</dbReference>
<dbReference type="GO" id="GO:0016705">
    <property type="term" value="F:oxidoreductase activity, acting on paired donors, with incorporation or reduction of molecular oxygen"/>
    <property type="evidence" value="ECO:0007669"/>
    <property type="project" value="InterPro"/>
</dbReference>
<organism evidence="13 14">
    <name type="scientific">Oryctes borbonicus</name>
    <dbReference type="NCBI Taxonomy" id="1629725"/>
    <lineage>
        <taxon>Eukaryota</taxon>
        <taxon>Metazoa</taxon>
        <taxon>Ecdysozoa</taxon>
        <taxon>Arthropoda</taxon>
        <taxon>Hexapoda</taxon>
        <taxon>Insecta</taxon>
        <taxon>Pterygota</taxon>
        <taxon>Neoptera</taxon>
        <taxon>Endopterygota</taxon>
        <taxon>Coleoptera</taxon>
        <taxon>Polyphaga</taxon>
        <taxon>Scarabaeiformia</taxon>
        <taxon>Scarabaeidae</taxon>
        <taxon>Dynastinae</taxon>
        <taxon>Oryctes</taxon>
    </lineage>
</organism>
<evidence type="ECO:0000256" key="3">
    <source>
        <dbReference type="ARBA" id="ARBA00004174"/>
    </source>
</evidence>
<evidence type="ECO:0000256" key="11">
    <source>
        <dbReference type="PIRSR" id="PIRSR602403-1"/>
    </source>
</evidence>
<proteinExistence type="inferred from homology"/>
<dbReference type="Proteomes" id="UP000051574">
    <property type="component" value="Unassembled WGS sequence"/>
</dbReference>
<keyword evidence="9 11" id="KW-0408">Iron</keyword>
<sequence>MSLVIGIVVLFLSFVFYKYFRYAKYMQKQLRNIPAPAGLPIVGHVLYFTNPKEILNDLIKMARDHDGFLKFHFFQVYTILVADAEKIEKILGTTRILHKSLEYNHFERWLGTGLLTSEPEKWRKTRKMLTPTFHFQILEQFIDIYNSASRVLVDKLLKKADGKKFDVYPDVTLCTLDVICETAMGTSVNAQRHSNSVYVKSVQIMNEIIRTRLFSPLKRFDFVYYLSPEYRMEKKALATIHGYTMSVIKKRKRELELNGNLIQDCNGENKKRLAFLDLLLQCELDGKPLTNEEIREEVDTFMFEGHDTTASAIAFSLHCLAENPHAQDQAVKELLEIFTSKDEHITYAHLQQMKYLEKVMKEVLRLYPSVPMFGRQLEEDSEFEGEIIPKGVTLTIFPYGMHRDAKLYPDPEKFDPERFTLENQNKRNPFGYVPFSAGPRNCIGQRFAMLEMKTTLSNLIRNFEILPAEGYKPVLVPNVILKSLNGVEICLKERNF</sequence>
<dbReference type="GO" id="GO:0004497">
    <property type="term" value="F:monooxygenase activity"/>
    <property type="evidence" value="ECO:0007669"/>
    <property type="project" value="UniProtKB-KW"/>
</dbReference>
<dbReference type="PROSITE" id="PS00086">
    <property type="entry name" value="CYTOCHROME_P450"/>
    <property type="match status" value="1"/>
</dbReference>
<name>A0A0T6AVK3_9SCAR</name>
<dbReference type="EMBL" id="LJIG01022701">
    <property type="protein sequence ID" value="KRT79164.1"/>
    <property type="molecule type" value="Genomic_DNA"/>
</dbReference>
<comment type="cofactor">
    <cofactor evidence="1 11">
        <name>heme</name>
        <dbReference type="ChEBI" id="CHEBI:30413"/>
    </cofactor>
</comment>
<keyword evidence="10 12" id="KW-0503">Monooxygenase</keyword>
<dbReference type="Pfam" id="PF00067">
    <property type="entry name" value="p450"/>
    <property type="match status" value="1"/>
</dbReference>
<dbReference type="InterPro" id="IPR036396">
    <property type="entry name" value="Cyt_P450_sf"/>
</dbReference>
<dbReference type="GO" id="GO:0005506">
    <property type="term" value="F:iron ion binding"/>
    <property type="evidence" value="ECO:0007669"/>
    <property type="project" value="InterPro"/>
</dbReference>
<evidence type="ECO:0000313" key="13">
    <source>
        <dbReference type="EMBL" id="KRT79164.1"/>
    </source>
</evidence>
<dbReference type="OrthoDB" id="1470350at2759"/>
<accession>A0A0T6AVK3</accession>
<comment type="similarity">
    <text evidence="5 12">Belongs to the cytochrome P450 family.</text>
</comment>
<keyword evidence="6 11" id="KW-0349">Heme</keyword>
<dbReference type="PANTHER" id="PTHR24291">
    <property type="entry name" value="CYTOCHROME P450 FAMILY 4"/>
    <property type="match status" value="1"/>
</dbReference>
<reference evidence="13 14" key="1">
    <citation type="submission" date="2015-09" db="EMBL/GenBank/DDBJ databases">
        <title>Draft genome of the scarab beetle Oryctes borbonicus.</title>
        <authorList>
            <person name="Meyer J.M."/>
            <person name="Markov G.V."/>
            <person name="Baskaran P."/>
            <person name="Herrmann M."/>
            <person name="Sommer R.J."/>
            <person name="Roedelsperger C."/>
        </authorList>
    </citation>
    <scope>NUCLEOTIDE SEQUENCE [LARGE SCALE GENOMIC DNA]</scope>
    <source>
        <strain evidence="13">OB123</strain>
        <tissue evidence="13">Whole animal</tissue>
    </source>
</reference>